<dbReference type="AlphaFoldDB" id="A0AAN8WWP3"/>
<keyword evidence="8" id="KW-0479">Metal-binding</keyword>
<dbReference type="Gene3D" id="3.30.460.10">
    <property type="entry name" value="Beta Polymerase, domain 2"/>
    <property type="match status" value="1"/>
</dbReference>
<dbReference type="EMBL" id="JAXCGZ010012197">
    <property type="protein sequence ID" value="KAK7073725.1"/>
    <property type="molecule type" value="Genomic_DNA"/>
</dbReference>
<dbReference type="GO" id="GO:0005634">
    <property type="term" value="C:nucleus"/>
    <property type="evidence" value="ECO:0007669"/>
    <property type="project" value="UniProtKB-SubCell"/>
</dbReference>
<accession>A0AAN8WWP3</accession>
<dbReference type="SUPFAM" id="SSF81631">
    <property type="entry name" value="PAP/OAS1 substrate-binding domain"/>
    <property type="match status" value="1"/>
</dbReference>
<evidence type="ECO:0000256" key="7">
    <source>
        <dbReference type="ARBA" id="ARBA00022679"/>
    </source>
</evidence>
<dbReference type="PANTHER" id="PTHR10682">
    <property type="entry name" value="POLY A POLYMERASE"/>
    <property type="match status" value="1"/>
</dbReference>
<comment type="cofactor">
    <cofactor evidence="1">
        <name>Mn(2+)</name>
        <dbReference type="ChEBI" id="CHEBI:29035"/>
    </cofactor>
</comment>
<dbReference type="PANTHER" id="PTHR10682:SF10">
    <property type="entry name" value="POLYNUCLEOTIDE ADENYLYLTRANSFERASE"/>
    <property type="match status" value="1"/>
</dbReference>
<dbReference type="EC" id="2.7.7.19" evidence="5"/>
<feature type="domain" description="Poly(A) polymerase central" evidence="14">
    <location>
        <begin position="207"/>
        <end position="286"/>
    </location>
</feature>
<dbReference type="Pfam" id="PF20750">
    <property type="entry name" value="PAP_NTPase"/>
    <property type="match status" value="1"/>
</dbReference>
<comment type="catalytic activity">
    <reaction evidence="13">
        <text>RNA(n) + ATP = RNA(n)-3'-adenine ribonucleotide + diphosphate</text>
        <dbReference type="Rhea" id="RHEA:11332"/>
        <dbReference type="Rhea" id="RHEA-COMP:14527"/>
        <dbReference type="Rhea" id="RHEA-COMP:17347"/>
        <dbReference type="ChEBI" id="CHEBI:30616"/>
        <dbReference type="ChEBI" id="CHEBI:33019"/>
        <dbReference type="ChEBI" id="CHEBI:140395"/>
        <dbReference type="ChEBI" id="CHEBI:173115"/>
        <dbReference type="EC" id="2.7.7.19"/>
    </reaction>
</comment>
<dbReference type="Pfam" id="PF04928">
    <property type="entry name" value="PAP_central"/>
    <property type="match status" value="1"/>
</dbReference>
<name>A0AAN8WWP3_HALRR</name>
<dbReference type="Proteomes" id="UP001381693">
    <property type="component" value="Unassembled WGS sequence"/>
</dbReference>
<dbReference type="GO" id="GO:0006397">
    <property type="term" value="P:mRNA processing"/>
    <property type="evidence" value="ECO:0007669"/>
    <property type="project" value="UniProtKB-KW"/>
</dbReference>
<evidence type="ECO:0000313" key="17">
    <source>
        <dbReference type="Proteomes" id="UP001381693"/>
    </source>
</evidence>
<evidence type="ECO:0000256" key="8">
    <source>
        <dbReference type="ARBA" id="ARBA00022723"/>
    </source>
</evidence>
<evidence type="ECO:0000256" key="9">
    <source>
        <dbReference type="ARBA" id="ARBA00022741"/>
    </source>
</evidence>
<evidence type="ECO:0000256" key="2">
    <source>
        <dbReference type="ARBA" id="ARBA00001946"/>
    </source>
</evidence>
<evidence type="ECO:0000259" key="14">
    <source>
        <dbReference type="Pfam" id="PF04928"/>
    </source>
</evidence>
<evidence type="ECO:0000256" key="1">
    <source>
        <dbReference type="ARBA" id="ARBA00001936"/>
    </source>
</evidence>
<evidence type="ECO:0000256" key="6">
    <source>
        <dbReference type="ARBA" id="ARBA00022664"/>
    </source>
</evidence>
<dbReference type="GO" id="GO:0046872">
    <property type="term" value="F:metal ion binding"/>
    <property type="evidence" value="ECO:0007669"/>
    <property type="project" value="UniProtKB-KW"/>
</dbReference>
<keyword evidence="10" id="KW-0067">ATP-binding</keyword>
<comment type="cofactor">
    <cofactor evidence="2">
        <name>Mg(2+)</name>
        <dbReference type="ChEBI" id="CHEBI:18420"/>
    </cofactor>
</comment>
<comment type="similarity">
    <text evidence="4">Belongs to the poly(A) polymerase family.</text>
</comment>
<comment type="caution">
    <text evidence="16">The sequence shown here is derived from an EMBL/GenBank/DDBJ whole genome shotgun (WGS) entry which is preliminary data.</text>
</comment>
<evidence type="ECO:0000256" key="12">
    <source>
        <dbReference type="ARBA" id="ARBA00023242"/>
    </source>
</evidence>
<protein>
    <recommendedName>
        <fullName evidence="5">polynucleotide adenylyltransferase</fullName>
        <ecNumber evidence="5">2.7.7.19</ecNumber>
    </recommendedName>
</protein>
<dbReference type="InterPro" id="IPR007012">
    <property type="entry name" value="PolA_pol_cen_dom"/>
</dbReference>
<sequence length="289" mass="32884">MDTSKTLGMTSAISLATPKASDLQHTRELEEYLREAQMFETDEEMNHRFEVLGKLNNLVRSWIRDVSINTKNMPPQIADTVGGKIFTFGSYRLGVAGQGADIDALCVAPRHIERSDYFSSFYELLKEQAEVSEMRAVEDAFVPLIKMKYEGIEIDLLFARLALKEINDDVELQEDSILKNLDEKCVRSLNGCRVTDEILRQVPNRESFRLALRAIKLWAKRHGVYSNVLGYLGGVSWAMLVARTCQLYPNASAATLVEKFFLVFSKWTWPAPVYLKQPYDAKLGFKVIL</sequence>
<evidence type="ECO:0000256" key="11">
    <source>
        <dbReference type="ARBA" id="ARBA00022842"/>
    </source>
</evidence>
<reference evidence="16 17" key="1">
    <citation type="submission" date="2023-11" db="EMBL/GenBank/DDBJ databases">
        <title>Halocaridina rubra genome assembly.</title>
        <authorList>
            <person name="Smith C."/>
        </authorList>
    </citation>
    <scope>NUCLEOTIDE SEQUENCE [LARGE SCALE GENOMIC DNA]</scope>
    <source>
        <strain evidence="16">EP-1</strain>
        <tissue evidence="16">Whole</tissue>
    </source>
</reference>
<evidence type="ECO:0000256" key="5">
    <source>
        <dbReference type="ARBA" id="ARBA00012388"/>
    </source>
</evidence>
<dbReference type="SUPFAM" id="SSF81301">
    <property type="entry name" value="Nucleotidyltransferase"/>
    <property type="match status" value="1"/>
</dbReference>
<dbReference type="InterPro" id="IPR043519">
    <property type="entry name" value="NT_sf"/>
</dbReference>
<evidence type="ECO:0000256" key="10">
    <source>
        <dbReference type="ARBA" id="ARBA00022840"/>
    </source>
</evidence>
<keyword evidence="17" id="KW-1185">Reference proteome</keyword>
<feature type="domain" description="Poly(A) polymerase nucleotidyltransferase" evidence="15">
    <location>
        <begin position="8"/>
        <end position="202"/>
    </location>
</feature>
<keyword evidence="6" id="KW-0507">mRNA processing</keyword>
<keyword evidence="11" id="KW-0460">Magnesium</keyword>
<organism evidence="16 17">
    <name type="scientific">Halocaridina rubra</name>
    <name type="common">Hawaiian red shrimp</name>
    <dbReference type="NCBI Taxonomy" id="373956"/>
    <lineage>
        <taxon>Eukaryota</taxon>
        <taxon>Metazoa</taxon>
        <taxon>Ecdysozoa</taxon>
        <taxon>Arthropoda</taxon>
        <taxon>Crustacea</taxon>
        <taxon>Multicrustacea</taxon>
        <taxon>Malacostraca</taxon>
        <taxon>Eumalacostraca</taxon>
        <taxon>Eucarida</taxon>
        <taxon>Decapoda</taxon>
        <taxon>Pleocyemata</taxon>
        <taxon>Caridea</taxon>
        <taxon>Atyoidea</taxon>
        <taxon>Atyidae</taxon>
        <taxon>Halocaridina</taxon>
    </lineage>
</organism>
<keyword evidence="9" id="KW-0547">Nucleotide-binding</keyword>
<dbReference type="InterPro" id="IPR048840">
    <property type="entry name" value="PolA_pol_NTPase"/>
</dbReference>
<proteinExistence type="inferred from homology"/>
<evidence type="ECO:0000313" key="16">
    <source>
        <dbReference type="EMBL" id="KAK7073725.1"/>
    </source>
</evidence>
<dbReference type="FunFam" id="3.30.460.10:FF:000002">
    <property type="entry name" value="Poly(A) polymerase alpha, putative"/>
    <property type="match status" value="1"/>
</dbReference>
<evidence type="ECO:0000256" key="4">
    <source>
        <dbReference type="ARBA" id="ARBA00010912"/>
    </source>
</evidence>
<dbReference type="GO" id="GO:1990817">
    <property type="term" value="F:poly(A) RNA polymerase activity"/>
    <property type="evidence" value="ECO:0007669"/>
    <property type="project" value="UniProtKB-EC"/>
</dbReference>
<keyword evidence="12" id="KW-0539">Nucleus</keyword>
<evidence type="ECO:0000256" key="13">
    <source>
        <dbReference type="ARBA" id="ARBA00048830"/>
    </source>
</evidence>
<dbReference type="CDD" id="cd05402">
    <property type="entry name" value="NT_PAP_TUTase"/>
    <property type="match status" value="1"/>
</dbReference>
<keyword evidence="7" id="KW-0808">Transferase</keyword>
<evidence type="ECO:0000256" key="3">
    <source>
        <dbReference type="ARBA" id="ARBA00004123"/>
    </source>
</evidence>
<dbReference type="Gene3D" id="1.10.1410.10">
    <property type="match status" value="1"/>
</dbReference>
<comment type="subcellular location">
    <subcellularLocation>
        <location evidence="3">Nucleus</location>
    </subcellularLocation>
</comment>
<gene>
    <name evidence="16" type="ORF">SK128_023310</name>
</gene>
<evidence type="ECO:0000259" key="15">
    <source>
        <dbReference type="Pfam" id="PF20750"/>
    </source>
</evidence>
<dbReference type="GO" id="GO:0005524">
    <property type="term" value="F:ATP binding"/>
    <property type="evidence" value="ECO:0007669"/>
    <property type="project" value="UniProtKB-KW"/>
</dbReference>